<gene>
    <name evidence="13" type="ORF">RN001_011693</name>
</gene>
<evidence type="ECO:0000256" key="1">
    <source>
        <dbReference type="ARBA" id="ARBA00001231"/>
    </source>
</evidence>
<dbReference type="CDD" id="cd15865">
    <property type="entry name" value="SNARE_SEC20"/>
    <property type="match status" value="1"/>
</dbReference>
<feature type="transmembrane region" description="Helical" evidence="10">
    <location>
        <begin position="580"/>
        <end position="597"/>
    </location>
</feature>
<evidence type="ECO:0000259" key="11">
    <source>
        <dbReference type="Pfam" id="PF00728"/>
    </source>
</evidence>
<keyword evidence="8 10" id="KW-1133">Transmembrane helix</keyword>
<dbReference type="PANTHER" id="PTHR21040:SF13">
    <property type="entry name" value="BETA-N-ACETYLHEXOSAMINIDASE"/>
    <property type="match status" value="1"/>
</dbReference>
<dbReference type="PANTHER" id="PTHR21040">
    <property type="entry name" value="BCDNA.GH04120"/>
    <property type="match status" value="1"/>
</dbReference>
<evidence type="ECO:0000256" key="10">
    <source>
        <dbReference type="SAM" id="Phobius"/>
    </source>
</evidence>
<evidence type="ECO:0000256" key="5">
    <source>
        <dbReference type="ARBA" id="ARBA00022448"/>
    </source>
</evidence>
<dbReference type="SUPFAM" id="SSF51445">
    <property type="entry name" value="(Trans)glycosidases"/>
    <property type="match status" value="1"/>
</dbReference>
<dbReference type="GO" id="GO:0004563">
    <property type="term" value="F:beta-N-acetylhexosaminidase activity"/>
    <property type="evidence" value="ECO:0007669"/>
    <property type="project" value="UniProtKB-EC"/>
</dbReference>
<dbReference type="Gene3D" id="3.20.20.80">
    <property type="entry name" value="Glycosidases"/>
    <property type="match status" value="1"/>
</dbReference>
<dbReference type="CDD" id="cd06565">
    <property type="entry name" value="GH20_GcnA-like"/>
    <property type="match status" value="1"/>
</dbReference>
<evidence type="ECO:0000256" key="9">
    <source>
        <dbReference type="ARBA" id="ARBA00023136"/>
    </source>
</evidence>
<comment type="caution">
    <text evidence="13">The sequence shown here is derived from an EMBL/GenBank/DDBJ whole genome shotgun (WGS) entry which is preliminary data.</text>
</comment>
<dbReference type="EMBL" id="JARPUR010000005">
    <property type="protein sequence ID" value="KAK4875271.1"/>
    <property type="molecule type" value="Genomic_DNA"/>
</dbReference>
<comment type="catalytic activity">
    <reaction evidence="1">
        <text>Hydrolysis of terminal non-reducing N-acetyl-D-hexosamine residues in N-acetyl-beta-D-hexosaminides.</text>
        <dbReference type="EC" id="3.2.1.52"/>
    </reaction>
</comment>
<evidence type="ECO:0000313" key="14">
    <source>
        <dbReference type="Proteomes" id="UP001353858"/>
    </source>
</evidence>
<name>A0AAN7P641_9COLE</name>
<protein>
    <recommendedName>
        <fullName evidence="4">beta-N-acetylhexosaminidase</fullName>
        <ecNumber evidence="4">3.2.1.52</ecNumber>
    </recommendedName>
</protein>
<dbReference type="Pfam" id="PF00728">
    <property type="entry name" value="Glyco_hydro_20"/>
    <property type="match status" value="1"/>
</dbReference>
<keyword evidence="5" id="KW-0813">Transport</keyword>
<comment type="subcellular location">
    <subcellularLocation>
        <location evidence="2">Membrane</location>
        <topology evidence="2">Single-pass type IV membrane protein</topology>
    </subcellularLocation>
</comment>
<dbReference type="Pfam" id="PF03908">
    <property type="entry name" value="Sec20"/>
    <property type="match status" value="1"/>
</dbReference>
<evidence type="ECO:0000256" key="8">
    <source>
        <dbReference type="ARBA" id="ARBA00022989"/>
    </source>
</evidence>
<dbReference type="InterPro" id="IPR056173">
    <property type="entry name" value="Sec20_C"/>
</dbReference>
<reference evidence="14" key="1">
    <citation type="submission" date="2023-01" db="EMBL/GenBank/DDBJ databases">
        <title>Key to firefly adult light organ development and bioluminescence: homeobox transcription factors regulate luciferase expression and transportation to peroxisome.</title>
        <authorList>
            <person name="Fu X."/>
        </authorList>
    </citation>
    <scope>NUCLEOTIDE SEQUENCE [LARGE SCALE GENOMIC DNA]</scope>
</reference>
<proteinExistence type="inferred from homology"/>
<evidence type="ECO:0000256" key="7">
    <source>
        <dbReference type="ARBA" id="ARBA00022801"/>
    </source>
</evidence>
<keyword evidence="6 10" id="KW-0812">Transmembrane</keyword>
<keyword evidence="14" id="KW-1185">Reference proteome</keyword>
<evidence type="ECO:0000313" key="13">
    <source>
        <dbReference type="EMBL" id="KAK4875271.1"/>
    </source>
</evidence>
<feature type="domain" description="Glycoside hydrolase family 20 catalytic" evidence="11">
    <location>
        <begin position="36"/>
        <end position="212"/>
    </location>
</feature>
<keyword evidence="9 10" id="KW-0472">Membrane</keyword>
<dbReference type="InterPro" id="IPR017853">
    <property type="entry name" value="GH"/>
</dbReference>
<evidence type="ECO:0000256" key="3">
    <source>
        <dbReference type="ARBA" id="ARBA00006285"/>
    </source>
</evidence>
<evidence type="ECO:0000259" key="12">
    <source>
        <dbReference type="Pfam" id="PF03908"/>
    </source>
</evidence>
<dbReference type="GO" id="GO:0016020">
    <property type="term" value="C:membrane"/>
    <property type="evidence" value="ECO:0007669"/>
    <property type="project" value="UniProtKB-SubCell"/>
</dbReference>
<comment type="similarity">
    <text evidence="3">Belongs to the glycosyl hydrolase 20 family.</text>
</comment>
<evidence type="ECO:0000256" key="6">
    <source>
        <dbReference type="ARBA" id="ARBA00022692"/>
    </source>
</evidence>
<accession>A0AAN7P641</accession>
<dbReference type="AlphaFoldDB" id="A0AAN7P641"/>
<feature type="domain" description="Sec20 C-terminal" evidence="12">
    <location>
        <begin position="512"/>
        <end position="601"/>
    </location>
</feature>
<evidence type="ECO:0000256" key="2">
    <source>
        <dbReference type="ARBA" id="ARBA00004211"/>
    </source>
</evidence>
<sequence length="602" mass="68621">MSRVFVNGGGRFDGEKIVHLDLKGAPFKVSYYSKLFPLLSKLGATGLLIEYEDMFPYSGSLLGNVPAYNAYSLMDIRTILTSAKACNLTVIPLIQTFGHMEFILKLKEFKDLREISKYPPVICPTHKNTLGLIMDMVDQIVRAHPDMDKLHIGSDEVWHLAECPRCKQFIHANNLTPEQLFLKHVTRVVKNINKRYPKLRVLMWDDHFRTMLVEDLNKSKIGSLVEPVIWKYAVNVEEDLHPQIWELYAKVFPKVWIASAFKGATGSKQYLSNATHYIENHKSWLNIVDNYKSVIKFEGICLTGWQRYDHFAVLCELLPVSLPTLGMCLRLLSGSNNYLIGNSPELYEILHCLEAPISAKCDYYGSDVLDIVVKFHFLMDSTKYALNTLRQDITVHNLQLKAIIQDINGFTGLLPELQNLNSSGRSKISAIRKYIDKFGDIAKESKDAELIQEVVSQREQLASSMDAFKKANIKAMLTLEKSNKEDLLIMKDPETLLKQRQKRNKENLVKISSSVTDQLLSISRQLADTTKRSADTLDTLVSSSDNVVGTQEELKVNSNVISQSGKLLAKYGRREFTDKILMFFAFTFFIACVFYIVQKRLF</sequence>
<dbReference type="EC" id="3.2.1.52" evidence="4"/>
<evidence type="ECO:0000256" key="4">
    <source>
        <dbReference type="ARBA" id="ARBA00012663"/>
    </source>
</evidence>
<keyword evidence="7" id="KW-0378">Hydrolase</keyword>
<organism evidence="13 14">
    <name type="scientific">Aquatica leii</name>
    <dbReference type="NCBI Taxonomy" id="1421715"/>
    <lineage>
        <taxon>Eukaryota</taxon>
        <taxon>Metazoa</taxon>
        <taxon>Ecdysozoa</taxon>
        <taxon>Arthropoda</taxon>
        <taxon>Hexapoda</taxon>
        <taxon>Insecta</taxon>
        <taxon>Pterygota</taxon>
        <taxon>Neoptera</taxon>
        <taxon>Endopterygota</taxon>
        <taxon>Coleoptera</taxon>
        <taxon>Polyphaga</taxon>
        <taxon>Elateriformia</taxon>
        <taxon>Elateroidea</taxon>
        <taxon>Lampyridae</taxon>
        <taxon>Luciolinae</taxon>
        <taxon>Aquatica</taxon>
    </lineage>
</organism>
<dbReference type="InterPro" id="IPR038901">
    <property type="entry name" value="HEXDC-like"/>
</dbReference>
<dbReference type="GO" id="GO:0005975">
    <property type="term" value="P:carbohydrate metabolic process"/>
    <property type="evidence" value="ECO:0007669"/>
    <property type="project" value="InterPro"/>
</dbReference>
<dbReference type="Proteomes" id="UP001353858">
    <property type="component" value="Unassembled WGS sequence"/>
</dbReference>
<dbReference type="InterPro" id="IPR015883">
    <property type="entry name" value="Glyco_hydro_20_cat"/>
</dbReference>